<sequence>MSFKQPTSPPSTPPTTPRTVRFHRTLSYSPKPLDRIEEHPASSDWDPGDESSDSKWAKSGIRGLIRVAGRTPSQRSPNSLTHATRIIEADDTRYHGLENRFEISVISSRTSCCGTLVRVEHITDWWHGSSNSDGHCPSCKAPCSLRSSEHQIAPPTSTQWQQSSPRSDRALPLLRRLYKSPSFPALLPASALLSAHTRRSSFDSSYTLFNTDDEAYPNTEHTLGLSSSLISTDIYEVVIRVTSIAGLTLFLYALLTRS</sequence>
<evidence type="ECO:0000256" key="1">
    <source>
        <dbReference type="SAM" id="MobiDB-lite"/>
    </source>
</evidence>
<reference evidence="2" key="1">
    <citation type="submission" date="2018-04" db="EMBL/GenBank/DDBJ databases">
        <title>Whole genome sequencing of Hypsizygus marmoreus.</title>
        <authorList>
            <person name="Choi I.-G."/>
            <person name="Min B."/>
            <person name="Kim J.-G."/>
            <person name="Kim S."/>
            <person name="Oh Y.-L."/>
            <person name="Kong W.-S."/>
            <person name="Park H."/>
            <person name="Jeong J."/>
            <person name="Song E.-S."/>
        </authorList>
    </citation>
    <scope>NUCLEOTIDE SEQUENCE [LARGE SCALE GENOMIC DNA]</scope>
    <source>
        <strain evidence="2">51987-8</strain>
    </source>
</reference>
<feature type="compositionally biased region" description="Basic and acidic residues" evidence="1">
    <location>
        <begin position="32"/>
        <end position="41"/>
    </location>
</feature>
<dbReference type="InParanoid" id="A0A369IYS6"/>
<organism evidence="2 3">
    <name type="scientific">Hypsizygus marmoreus</name>
    <name type="common">White beech mushroom</name>
    <name type="synonym">Agaricus marmoreus</name>
    <dbReference type="NCBI Taxonomy" id="39966"/>
    <lineage>
        <taxon>Eukaryota</taxon>
        <taxon>Fungi</taxon>
        <taxon>Dikarya</taxon>
        <taxon>Basidiomycota</taxon>
        <taxon>Agaricomycotina</taxon>
        <taxon>Agaricomycetes</taxon>
        <taxon>Agaricomycetidae</taxon>
        <taxon>Agaricales</taxon>
        <taxon>Tricholomatineae</taxon>
        <taxon>Lyophyllaceae</taxon>
        <taxon>Hypsizygus</taxon>
    </lineage>
</organism>
<keyword evidence="3" id="KW-1185">Reference proteome</keyword>
<feature type="compositionally biased region" description="Pro residues" evidence="1">
    <location>
        <begin position="7"/>
        <end position="16"/>
    </location>
</feature>
<evidence type="ECO:0000313" key="2">
    <source>
        <dbReference type="EMBL" id="RDB14911.1"/>
    </source>
</evidence>
<feature type="region of interest" description="Disordered" evidence="1">
    <location>
        <begin position="1"/>
        <end position="57"/>
    </location>
</feature>
<protein>
    <submittedName>
        <fullName evidence="2">Uncharacterized protein</fullName>
    </submittedName>
</protein>
<dbReference type="EMBL" id="LUEZ02000096">
    <property type="protein sequence ID" value="RDB14911.1"/>
    <property type="molecule type" value="Genomic_DNA"/>
</dbReference>
<gene>
    <name evidence="2" type="ORF">Hypma_016538</name>
</gene>
<dbReference type="STRING" id="39966.A0A369IYS6"/>
<accession>A0A369IYS6</accession>
<dbReference type="AlphaFoldDB" id="A0A369IYS6"/>
<dbReference type="Proteomes" id="UP000076154">
    <property type="component" value="Unassembled WGS sequence"/>
</dbReference>
<name>A0A369IYS6_HYPMA</name>
<evidence type="ECO:0000313" key="3">
    <source>
        <dbReference type="Proteomes" id="UP000076154"/>
    </source>
</evidence>
<proteinExistence type="predicted"/>
<comment type="caution">
    <text evidence="2">The sequence shown here is derived from an EMBL/GenBank/DDBJ whole genome shotgun (WGS) entry which is preliminary data.</text>
</comment>
<dbReference type="OrthoDB" id="6270329at2759"/>